<dbReference type="CDD" id="cd16344">
    <property type="entry name" value="LMWPAP"/>
    <property type="match status" value="1"/>
</dbReference>
<dbReference type="Gene3D" id="3.40.50.2300">
    <property type="match status" value="1"/>
</dbReference>
<name>A0A1H6THR2_9FIRM</name>
<dbReference type="InterPro" id="IPR017867">
    <property type="entry name" value="Tyr_phospatase_low_mol_wt"/>
</dbReference>
<reference evidence="6 7" key="1">
    <citation type="submission" date="2016-10" db="EMBL/GenBank/DDBJ databases">
        <authorList>
            <person name="de Groot N.N."/>
        </authorList>
    </citation>
    <scope>NUCLEOTIDE SEQUENCE [LARGE SCALE GENOMIC DNA]</scope>
    <source>
        <strain evidence="6 7">DSM 2179</strain>
    </source>
</reference>
<evidence type="ECO:0000313" key="6">
    <source>
        <dbReference type="EMBL" id="SEI79551.1"/>
    </source>
</evidence>
<keyword evidence="3" id="KW-0904">Protein phosphatase</keyword>
<evidence type="ECO:0000256" key="4">
    <source>
        <dbReference type="PIRSR" id="PIRSR617867-1"/>
    </source>
</evidence>
<dbReference type="PRINTS" id="PR00719">
    <property type="entry name" value="LMWPTPASE"/>
</dbReference>
<gene>
    <name evidence="6" type="ORF">SAMN05660742_10172</name>
</gene>
<feature type="active site" description="Nucleophile" evidence="4">
    <location>
        <position position="8"/>
    </location>
</feature>
<keyword evidence="2" id="KW-0378">Hydrolase</keyword>
<dbReference type="PANTHER" id="PTHR11717">
    <property type="entry name" value="LOW MOLECULAR WEIGHT PROTEIN TYROSINE PHOSPHATASE"/>
    <property type="match status" value="1"/>
</dbReference>
<dbReference type="STRING" id="84035.SAMN05660742_10172"/>
<feature type="active site" description="Proton donor" evidence="4">
    <location>
        <position position="122"/>
    </location>
</feature>
<evidence type="ECO:0000313" key="7">
    <source>
        <dbReference type="Proteomes" id="UP000199662"/>
    </source>
</evidence>
<dbReference type="InterPro" id="IPR036196">
    <property type="entry name" value="Ptyr_pPase_sf"/>
</dbReference>
<proteinExistence type="inferred from homology"/>
<dbReference type="SUPFAM" id="SSF52788">
    <property type="entry name" value="Phosphotyrosine protein phosphatases I"/>
    <property type="match status" value="1"/>
</dbReference>
<dbReference type="GO" id="GO:0004725">
    <property type="term" value="F:protein tyrosine phosphatase activity"/>
    <property type="evidence" value="ECO:0007669"/>
    <property type="project" value="InterPro"/>
</dbReference>
<keyword evidence="7" id="KW-1185">Reference proteome</keyword>
<evidence type="ECO:0000256" key="2">
    <source>
        <dbReference type="ARBA" id="ARBA00022801"/>
    </source>
</evidence>
<dbReference type="SMART" id="SM00226">
    <property type="entry name" value="LMWPc"/>
    <property type="match status" value="1"/>
</dbReference>
<evidence type="ECO:0000256" key="1">
    <source>
        <dbReference type="ARBA" id="ARBA00011063"/>
    </source>
</evidence>
<comment type="similarity">
    <text evidence="1">Belongs to the low molecular weight phosphotyrosine protein phosphatase family.</text>
</comment>
<dbReference type="PANTHER" id="PTHR11717:SF31">
    <property type="entry name" value="LOW MOLECULAR WEIGHT PROTEIN-TYROSINE-PHOSPHATASE ETP-RELATED"/>
    <property type="match status" value="1"/>
</dbReference>
<feature type="active site" evidence="4">
    <location>
        <position position="14"/>
    </location>
</feature>
<protein>
    <submittedName>
        <fullName evidence="6">Protein-tyrosine phosphatase</fullName>
    </submittedName>
</protein>
<organism evidence="6 7">
    <name type="scientific">Propionispira arboris</name>
    <dbReference type="NCBI Taxonomy" id="84035"/>
    <lineage>
        <taxon>Bacteria</taxon>
        <taxon>Bacillati</taxon>
        <taxon>Bacillota</taxon>
        <taxon>Negativicutes</taxon>
        <taxon>Selenomonadales</taxon>
        <taxon>Selenomonadaceae</taxon>
        <taxon>Propionispira</taxon>
    </lineage>
</organism>
<sequence length="153" mass="16372">MRKVLFVCTGNTCRSPMAAVVLQDKVKAECLTNEIYVSSAGLAAVPGSPAADNACAAVASLGLSLGSHKATALSMNMIEAADLVFTMTRQHRDAILRALPTAGRKVFTLTEYVEAAEEEITDPYGGDLSSYHNCLLLLKKNIDKAWPMIRALV</sequence>
<dbReference type="Proteomes" id="UP000199662">
    <property type="component" value="Unassembled WGS sequence"/>
</dbReference>
<dbReference type="EMBL" id="FNZK01000001">
    <property type="protein sequence ID" value="SEI79551.1"/>
    <property type="molecule type" value="Genomic_DNA"/>
</dbReference>
<dbReference type="InterPro" id="IPR050438">
    <property type="entry name" value="LMW_PTPase"/>
</dbReference>
<accession>A0A1H6THR2</accession>
<feature type="domain" description="Phosphotyrosine protein phosphatase I" evidence="5">
    <location>
        <begin position="2"/>
        <end position="146"/>
    </location>
</feature>
<dbReference type="AlphaFoldDB" id="A0A1H6THR2"/>
<dbReference type="Pfam" id="PF01451">
    <property type="entry name" value="LMWPc"/>
    <property type="match status" value="1"/>
</dbReference>
<dbReference type="InterPro" id="IPR023485">
    <property type="entry name" value="Ptyr_pPase"/>
</dbReference>
<evidence type="ECO:0000259" key="5">
    <source>
        <dbReference type="SMART" id="SM00226"/>
    </source>
</evidence>
<evidence type="ECO:0000256" key="3">
    <source>
        <dbReference type="ARBA" id="ARBA00022912"/>
    </source>
</evidence>